<sequence length="113" mass="12479">MKQISVTQPKLVADFSCVGGECREHCCQGWTIAFDKSSVNRYLNSKNAAIRQTAKTAIKVTKKQYGNWGEVIFHTESKNCPFMDTEKLCSIHSAMGAQALSPTCSSFPRQTGL</sequence>
<dbReference type="AlphaFoldDB" id="A0A376FN86"/>
<keyword evidence="1" id="KW-0489">Methyltransferase</keyword>
<dbReference type="NCBIfam" id="NF038110">
    <property type="entry name" value="Lys_methyl_FliB"/>
    <property type="match status" value="1"/>
</dbReference>
<keyword evidence="1" id="KW-0808">Transferase</keyword>
<organism evidence="1 2">
    <name type="scientific">Enterobacter asburiae</name>
    <dbReference type="NCBI Taxonomy" id="61645"/>
    <lineage>
        <taxon>Bacteria</taxon>
        <taxon>Pseudomonadati</taxon>
        <taxon>Pseudomonadota</taxon>
        <taxon>Gammaproteobacteria</taxon>
        <taxon>Enterobacterales</taxon>
        <taxon>Enterobacteriaceae</taxon>
        <taxon>Enterobacter</taxon>
        <taxon>Enterobacter cloacae complex</taxon>
    </lineage>
</organism>
<dbReference type="Proteomes" id="UP000255163">
    <property type="component" value="Unassembled WGS sequence"/>
</dbReference>
<dbReference type="GO" id="GO:0032259">
    <property type="term" value="P:methylation"/>
    <property type="evidence" value="ECO:0007669"/>
    <property type="project" value="UniProtKB-KW"/>
</dbReference>
<proteinExistence type="predicted"/>
<protein>
    <submittedName>
        <fullName evidence="1">Lysine-N-methylase</fullName>
    </submittedName>
</protein>
<dbReference type="GO" id="GO:0008168">
    <property type="term" value="F:methyltransferase activity"/>
    <property type="evidence" value="ECO:0007669"/>
    <property type="project" value="UniProtKB-KW"/>
</dbReference>
<accession>A0A376FN86</accession>
<reference evidence="1 2" key="1">
    <citation type="submission" date="2018-06" db="EMBL/GenBank/DDBJ databases">
        <authorList>
            <consortium name="Pathogen Informatics"/>
            <person name="Doyle S."/>
        </authorList>
    </citation>
    <scope>NUCLEOTIDE SEQUENCE [LARGE SCALE GENOMIC DNA]</scope>
    <source>
        <strain evidence="1 2">NCTC12123</strain>
    </source>
</reference>
<evidence type="ECO:0000313" key="1">
    <source>
        <dbReference type="EMBL" id="STD27770.1"/>
    </source>
</evidence>
<evidence type="ECO:0000313" key="2">
    <source>
        <dbReference type="Proteomes" id="UP000255163"/>
    </source>
</evidence>
<name>A0A376FN86_ENTAS</name>
<dbReference type="EMBL" id="UFYI01000007">
    <property type="protein sequence ID" value="STD27770.1"/>
    <property type="molecule type" value="Genomic_DNA"/>
</dbReference>
<gene>
    <name evidence="1" type="primary">fliB</name>
    <name evidence="1" type="ORF">NCTC12123_06397</name>
</gene>